<accession>A0A4P9XB10</accession>
<dbReference type="GO" id="GO:0015179">
    <property type="term" value="F:L-amino acid transmembrane transporter activity"/>
    <property type="evidence" value="ECO:0007669"/>
    <property type="project" value="TreeGrafter"/>
</dbReference>
<keyword evidence="4 5" id="KW-0472">Membrane</keyword>
<feature type="transmembrane region" description="Helical" evidence="5">
    <location>
        <begin position="357"/>
        <end position="375"/>
    </location>
</feature>
<feature type="transmembrane region" description="Helical" evidence="5">
    <location>
        <begin position="281"/>
        <end position="303"/>
    </location>
</feature>
<proteinExistence type="predicted"/>
<dbReference type="PIRSF" id="PIRSF006060">
    <property type="entry name" value="AA_transporter"/>
    <property type="match status" value="1"/>
</dbReference>
<dbReference type="GO" id="GO:0016020">
    <property type="term" value="C:membrane"/>
    <property type="evidence" value="ECO:0007669"/>
    <property type="project" value="UniProtKB-SubCell"/>
</dbReference>
<feature type="transmembrane region" description="Helical" evidence="5">
    <location>
        <begin position="333"/>
        <end position="351"/>
    </location>
</feature>
<dbReference type="Pfam" id="PF13520">
    <property type="entry name" value="AA_permease_2"/>
    <property type="match status" value="1"/>
</dbReference>
<feature type="transmembrane region" description="Helical" evidence="5">
    <location>
        <begin position="53"/>
        <end position="72"/>
    </location>
</feature>
<evidence type="ECO:0000256" key="4">
    <source>
        <dbReference type="ARBA" id="ARBA00023136"/>
    </source>
</evidence>
<dbReference type="PANTHER" id="PTHR11785:SF353">
    <property type="entry name" value="METHIONINE TRANSPORTER (EUROFUNG)"/>
    <property type="match status" value="1"/>
</dbReference>
<dbReference type="InterPro" id="IPR002293">
    <property type="entry name" value="AA/rel_permease1"/>
</dbReference>
<feature type="transmembrane region" description="Helical" evidence="5">
    <location>
        <begin position="84"/>
        <end position="107"/>
    </location>
</feature>
<dbReference type="Gene3D" id="1.20.1740.10">
    <property type="entry name" value="Amino acid/polyamine transporter I"/>
    <property type="match status" value="1"/>
</dbReference>
<feature type="transmembrane region" description="Helical" evidence="5">
    <location>
        <begin position="412"/>
        <end position="432"/>
    </location>
</feature>
<comment type="subcellular location">
    <subcellularLocation>
        <location evidence="1">Membrane</location>
        <topology evidence="1">Multi-pass membrane protein</topology>
    </subcellularLocation>
</comment>
<sequence length="510" mass="54953">MEAWQRETYARRDSQVKSVHSARESWYDDKHVPVATADFDEEAGAPAAAQMGWFSGMCLVVGLMIGGGIFSTPGKVLSDVGSPGIALLCWAFGGFVAFCGTFCYIELGTAIPKSGGEQAYLCVSYPKPVGLVSFMFCWAMIMCARPGASAADITIFAKYLLLAHSPTSSIWTERIVGLISLTGITVLNMVSLRWAIRIHDGLTVVKMGILALITLSGVAVASGMTSIPQAGNFANTWGGAATSGGAYATALFRVLWSFDGWNNLNYAVGELKDPSKNLPKAAGMGVAIVTGLYLLANVAYLAVVPLDQLISGGELVASNFFIIVFGEFMGQRVLPLFIALAAFGAVCAMVFSAARVVYAAAQAGMLPFSGWLATLNPRFQTPINALLLNYALTVFLLLAPPPGAAFDFLVGMVGYPTWFFYALCIIGLILMRKTHPDLHRPFRVFLPVAFFFVLVAIFLCTFPFYPTPSPDYPYWAPPTMGLLFILSGIPAWHFWGRGMDPDFEFEAGGH</sequence>
<dbReference type="InterPro" id="IPR050598">
    <property type="entry name" value="AminoAcid_Transporter"/>
</dbReference>
<dbReference type="AlphaFoldDB" id="A0A4P9XB10"/>
<evidence type="ECO:0000256" key="2">
    <source>
        <dbReference type="ARBA" id="ARBA00022692"/>
    </source>
</evidence>
<organism evidence="6 7">
    <name type="scientific">Caulochytrium protostelioides</name>
    <dbReference type="NCBI Taxonomy" id="1555241"/>
    <lineage>
        <taxon>Eukaryota</taxon>
        <taxon>Fungi</taxon>
        <taxon>Fungi incertae sedis</taxon>
        <taxon>Chytridiomycota</taxon>
        <taxon>Chytridiomycota incertae sedis</taxon>
        <taxon>Chytridiomycetes</taxon>
        <taxon>Caulochytriales</taxon>
        <taxon>Caulochytriaceae</taxon>
        <taxon>Caulochytrium</taxon>
    </lineage>
</organism>
<name>A0A4P9XB10_9FUNG</name>
<dbReference type="Proteomes" id="UP000274922">
    <property type="component" value="Unassembled WGS sequence"/>
</dbReference>
<feature type="transmembrane region" description="Helical" evidence="5">
    <location>
        <begin position="175"/>
        <end position="196"/>
    </location>
</feature>
<feature type="transmembrane region" description="Helical" evidence="5">
    <location>
        <begin position="444"/>
        <end position="466"/>
    </location>
</feature>
<feature type="transmembrane region" description="Helical" evidence="5">
    <location>
        <begin position="119"/>
        <end position="141"/>
    </location>
</feature>
<dbReference type="STRING" id="1555241.A0A4P9XB10"/>
<dbReference type="EMBL" id="ML014140">
    <property type="protein sequence ID" value="RKP02577.1"/>
    <property type="molecule type" value="Genomic_DNA"/>
</dbReference>
<protein>
    <recommendedName>
        <fullName evidence="8">Amino acid transporter</fullName>
    </recommendedName>
</protein>
<evidence type="ECO:0008006" key="8">
    <source>
        <dbReference type="Google" id="ProtNLM"/>
    </source>
</evidence>
<dbReference type="OrthoDB" id="5982228at2759"/>
<evidence type="ECO:0000313" key="6">
    <source>
        <dbReference type="EMBL" id="RKP02577.1"/>
    </source>
</evidence>
<evidence type="ECO:0000313" key="7">
    <source>
        <dbReference type="Proteomes" id="UP000274922"/>
    </source>
</evidence>
<keyword evidence="3 5" id="KW-1133">Transmembrane helix</keyword>
<feature type="transmembrane region" description="Helical" evidence="5">
    <location>
        <begin position="472"/>
        <end position="495"/>
    </location>
</feature>
<evidence type="ECO:0000256" key="5">
    <source>
        <dbReference type="SAM" id="Phobius"/>
    </source>
</evidence>
<dbReference type="PANTHER" id="PTHR11785">
    <property type="entry name" value="AMINO ACID TRANSPORTER"/>
    <property type="match status" value="1"/>
</dbReference>
<reference evidence="7" key="1">
    <citation type="journal article" date="2018" name="Nat. Microbiol.">
        <title>Leveraging single-cell genomics to expand the fungal tree of life.</title>
        <authorList>
            <person name="Ahrendt S.R."/>
            <person name="Quandt C.A."/>
            <person name="Ciobanu D."/>
            <person name="Clum A."/>
            <person name="Salamov A."/>
            <person name="Andreopoulos B."/>
            <person name="Cheng J.F."/>
            <person name="Woyke T."/>
            <person name="Pelin A."/>
            <person name="Henrissat B."/>
            <person name="Reynolds N.K."/>
            <person name="Benny G.L."/>
            <person name="Smith M.E."/>
            <person name="James T.Y."/>
            <person name="Grigoriev I.V."/>
        </authorList>
    </citation>
    <scope>NUCLEOTIDE SEQUENCE [LARGE SCALE GENOMIC DNA]</scope>
    <source>
        <strain evidence="7">ATCC 52028</strain>
    </source>
</reference>
<feature type="transmembrane region" description="Helical" evidence="5">
    <location>
        <begin position="208"/>
        <end position="231"/>
    </location>
</feature>
<evidence type="ECO:0000256" key="3">
    <source>
        <dbReference type="ARBA" id="ARBA00022989"/>
    </source>
</evidence>
<feature type="transmembrane region" description="Helical" evidence="5">
    <location>
        <begin position="309"/>
        <end position="326"/>
    </location>
</feature>
<gene>
    <name evidence="6" type="ORF">CXG81DRAFT_10621</name>
</gene>
<keyword evidence="2 5" id="KW-0812">Transmembrane</keyword>
<evidence type="ECO:0000256" key="1">
    <source>
        <dbReference type="ARBA" id="ARBA00004141"/>
    </source>
</evidence>
<feature type="transmembrane region" description="Helical" evidence="5">
    <location>
        <begin position="387"/>
        <end position="406"/>
    </location>
</feature>
<keyword evidence="7" id="KW-1185">Reference proteome</keyword>
<feature type="transmembrane region" description="Helical" evidence="5">
    <location>
        <begin position="237"/>
        <end position="256"/>
    </location>
</feature>